<evidence type="ECO:0000256" key="14">
    <source>
        <dbReference type="SAM" id="MobiDB-lite"/>
    </source>
</evidence>
<dbReference type="PROSITE" id="PS00518">
    <property type="entry name" value="ZF_RING_1"/>
    <property type="match status" value="1"/>
</dbReference>
<dbReference type="FunFam" id="3.30.40.10:FF:000019">
    <property type="entry name" value="RBR-type E3 ubiquitin transferase"/>
    <property type="match status" value="1"/>
</dbReference>
<dbReference type="InterPro" id="IPR013083">
    <property type="entry name" value="Znf_RING/FYVE/PHD"/>
</dbReference>
<feature type="domain" description="RING-type" evidence="15">
    <location>
        <begin position="157"/>
        <end position="201"/>
    </location>
</feature>
<keyword evidence="11" id="KW-0833">Ubl conjugation pathway</keyword>
<dbReference type="PANTHER" id="PTHR11685">
    <property type="entry name" value="RBR FAMILY RING FINGER AND IBR DOMAIN-CONTAINING"/>
    <property type="match status" value="1"/>
</dbReference>
<dbReference type="Gene3D" id="3.30.40.10">
    <property type="entry name" value="Zinc/RING finger domain, C3HC4 (zinc finger)"/>
    <property type="match status" value="1"/>
</dbReference>
<keyword evidence="7" id="KW-0808">Transferase</keyword>
<comment type="pathway">
    <text evidence="4">Protein modification; protein ubiquitination.</text>
</comment>
<evidence type="ECO:0000259" key="15">
    <source>
        <dbReference type="PROSITE" id="PS50089"/>
    </source>
</evidence>
<dbReference type="InterPro" id="IPR031127">
    <property type="entry name" value="E3_UB_ligase_RBR"/>
</dbReference>
<dbReference type="Pfam" id="PF01485">
    <property type="entry name" value="IBR"/>
    <property type="match status" value="1"/>
</dbReference>
<comment type="similarity">
    <text evidence="5">Belongs to the RBR family. Ariadne subfamily.</text>
</comment>
<keyword evidence="18" id="KW-1185">Reference proteome</keyword>
<reference evidence="17" key="1">
    <citation type="submission" date="2020-10" db="EMBL/GenBank/DDBJ databases">
        <authorList>
            <person name="Han B."/>
            <person name="Lu T."/>
            <person name="Zhao Q."/>
            <person name="Huang X."/>
            <person name="Zhao Y."/>
        </authorList>
    </citation>
    <scope>NUCLEOTIDE SEQUENCE</scope>
</reference>
<keyword evidence="10 13" id="KW-0863">Zinc-finger</keyword>
<dbReference type="PROSITE" id="PS50089">
    <property type="entry name" value="ZF_RING_2"/>
    <property type="match status" value="1"/>
</dbReference>
<evidence type="ECO:0000256" key="13">
    <source>
        <dbReference type="PROSITE-ProRule" id="PRU00175"/>
    </source>
</evidence>
<keyword evidence="8" id="KW-0479">Metal-binding</keyword>
<dbReference type="InterPro" id="IPR044066">
    <property type="entry name" value="TRIAD_supradom"/>
</dbReference>
<protein>
    <recommendedName>
        <fullName evidence="6">RBR-type E3 ubiquitin transferase</fullName>
        <ecNumber evidence="6">2.3.2.31</ecNumber>
    </recommendedName>
</protein>
<dbReference type="Gene3D" id="1.20.120.1750">
    <property type="match status" value="1"/>
</dbReference>
<evidence type="ECO:0000256" key="1">
    <source>
        <dbReference type="ARBA" id="ARBA00001798"/>
    </source>
</evidence>
<evidence type="ECO:0000256" key="4">
    <source>
        <dbReference type="ARBA" id="ARBA00004906"/>
    </source>
</evidence>
<evidence type="ECO:0000256" key="7">
    <source>
        <dbReference type="ARBA" id="ARBA00022679"/>
    </source>
</evidence>
<dbReference type="InterPro" id="IPR045840">
    <property type="entry name" value="Ariadne"/>
</dbReference>
<evidence type="ECO:0000313" key="17">
    <source>
        <dbReference type="EMBL" id="CAD6223859.1"/>
    </source>
</evidence>
<dbReference type="InterPro" id="IPR017907">
    <property type="entry name" value="Znf_RING_CS"/>
</dbReference>
<evidence type="ECO:0000256" key="12">
    <source>
        <dbReference type="ARBA" id="ARBA00022833"/>
    </source>
</evidence>
<keyword evidence="12" id="KW-0862">Zinc</keyword>
<dbReference type="CDD" id="cd20346">
    <property type="entry name" value="BRcat_RBR_ANKIB1"/>
    <property type="match status" value="1"/>
</dbReference>
<feature type="domain" description="RING-type" evidence="16">
    <location>
        <begin position="153"/>
        <end position="367"/>
    </location>
</feature>
<dbReference type="EC" id="2.3.2.31" evidence="6"/>
<evidence type="ECO:0000256" key="8">
    <source>
        <dbReference type="ARBA" id="ARBA00022723"/>
    </source>
</evidence>
<comment type="cofactor">
    <cofactor evidence="2">
        <name>Zn(2+)</name>
        <dbReference type="ChEBI" id="CHEBI:29105"/>
    </cofactor>
</comment>
<evidence type="ECO:0000313" key="18">
    <source>
        <dbReference type="Proteomes" id="UP000604825"/>
    </source>
</evidence>
<dbReference type="FunFam" id="1.20.120.1750:FF:000027">
    <property type="entry name" value="RBR-type E3 ubiquitin transferase"/>
    <property type="match status" value="1"/>
</dbReference>
<dbReference type="Proteomes" id="UP000604825">
    <property type="component" value="Unassembled WGS sequence"/>
</dbReference>
<dbReference type="Pfam" id="PF19422">
    <property type="entry name" value="Ariadne"/>
    <property type="match status" value="1"/>
</dbReference>
<dbReference type="EMBL" id="CAJGYO010000004">
    <property type="protein sequence ID" value="CAD6223859.1"/>
    <property type="molecule type" value="Genomic_DNA"/>
</dbReference>
<feature type="compositionally biased region" description="Acidic residues" evidence="14">
    <location>
        <begin position="1"/>
        <end position="50"/>
    </location>
</feature>
<gene>
    <name evidence="17" type="ORF">NCGR_LOCUS16248</name>
</gene>
<sequence>MVYSDSEESYNSYDDDDGSEDYFSSVDDEGGDECSDGVDDDEGMDEDESCQSDGYVGGDVVSDDDEDIPQAERNDKGYVFETEADVRKRQDEVTASVSDLLSIPWGLAAVFLRHCRWDPERLENEWFSDERRIREAVGLTADQGDAATAVNDRLLTCAICFDVHSAGEMISAGCAHYYCRECWGGYIHAAVGDGARCLVLRCPDPSCGAPVTRELLREVVAAGADDRARYETFVVRSYVEEGTSKYVRWCPGPGCTLAVRAEPGSALYEVACECKHMFCFRCGEEAHRPASCETAREWMAKNSSDGENANWVLANTKHCPRCRRAIEKNQGCNHMTCHAPCRHEFCWICLGPWSEHGGSYYQCNRYVAHKPENAKEEKRREHAKASLDRYMFYYERWMTHGSSMKKARQDLDRLESGALRGFTEANGVSQAELGCLEEGFALIVESRRVLSWTYPFVYYMDPVRDRKKIELCLHTQSVAEESVEKLHKCVEEEWNELKGTAAAPGAEFDAASAAEFAAAFKEYLLKLSVLNSAARNHLKKLVEGFESGMPEFL</sequence>
<dbReference type="GO" id="GO:0008270">
    <property type="term" value="F:zinc ion binding"/>
    <property type="evidence" value="ECO:0007669"/>
    <property type="project" value="UniProtKB-KW"/>
</dbReference>
<comment type="catalytic activity">
    <reaction evidence="1">
        <text>[E2 ubiquitin-conjugating enzyme]-S-ubiquitinyl-L-cysteine + [acceptor protein]-L-lysine = [E2 ubiquitin-conjugating enzyme]-L-cysteine + [acceptor protein]-N(6)-ubiquitinyl-L-lysine.</text>
        <dbReference type="EC" id="2.3.2.31"/>
    </reaction>
</comment>
<dbReference type="InterPro" id="IPR002867">
    <property type="entry name" value="IBR_dom"/>
</dbReference>
<evidence type="ECO:0000256" key="9">
    <source>
        <dbReference type="ARBA" id="ARBA00022737"/>
    </source>
</evidence>
<dbReference type="AlphaFoldDB" id="A0A811NN31"/>
<organism evidence="17 18">
    <name type="scientific">Miscanthus lutarioriparius</name>
    <dbReference type="NCBI Taxonomy" id="422564"/>
    <lineage>
        <taxon>Eukaryota</taxon>
        <taxon>Viridiplantae</taxon>
        <taxon>Streptophyta</taxon>
        <taxon>Embryophyta</taxon>
        <taxon>Tracheophyta</taxon>
        <taxon>Spermatophyta</taxon>
        <taxon>Magnoliopsida</taxon>
        <taxon>Liliopsida</taxon>
        <taxon>Poales</taxon>
        <taxon>Poaceae</taxon>
        <taxon>PACMAD clade</taxon>
        <taxon>Panicoideae</taxon>
        <taxon>Andropogonodae</taxon>
        <taxon>Andropogoneae</taxon>
        <taxon>Saccharinae</taxon>
        <taxon>Miscanthus</taxon>
    </lineage>
</organism>
<evidence type="ECO:0000256" key="3">
    <source>
        <dbReference type="ARBA" id="ARBA00003976"/>
    </source>
</evidence>
<evidence type="ECO:0000259" key="16">
    <source>
        <dbReference type="PROSITE" id="PS51873"/>
    </source>
</evidence>
<keyword evidence="9" id="KW-0677">Repeat</keyword>
<evidence type="ECO:0000256" key="11">
    <source>
        <dbReference type="ARBA" id="ARBA00022786"/>
    </source>
</evidence>
<comment type="function">
    <text evidence="3">Might act as an E3 ubiquitin-protein ligase, or as part of E3 complex, which accepts ubiquitin from specific E2 ubiquitin-conjugating enzymes and then transfers it to substrates.</text>
</comment>
<evidence type="ECO:0000256" key="2">
    <source>
        <dbReference type="ARBA" id="ARBA00001947"/>
    </source>
</evidence>
<name>A0A811NN31_9POAL</name>
<evidence type="ECO:0000256" key="10">
    <source>
        <dbReference type="ARBA" id="ARBA00022771"/>
    </source>
</evidence>
<accession>A0A811NN31</accession>
<feature type="region of interest" description="Disordered" evidence="14">
    <location>
        <begin position="1"/>
        <end position="77"/>
    </location>
</feature>
<proteinExistence type="inferred from homology"/>
<evidence type="ECO:0000256" key="6">
    <source>
        <dbReference type="ARBA" id="ARBA00012251"/>
    </source>
</evidence>
<dbReference type="GO" id="GO:0061630">
    <property type="term" value="F:ubiquitin protein ligase activity"/>
    <property type="evidence" value="ECO:0007669"/>
    <property type="project" value="UniProtKB-EC"/>
</dbReference>
<evidence type="ECO:0000256" key="5">
    <source>
        <dbReference type="ARBA" id="ARBA00005884"/>
    </source>
</evidence>
<dbReference type="GO" id="GO:0016567">
    <property type="term" value="P:protein ubiquitination"/>
    <property type="evidence" value="ECO:0007669"/>
    <property type="project" value="InterPro"/>
</dbReference>
<dbReference type="SMART" id="SM00647">
    <property type="entry name" value="IBR"/>
    <property type="match status" value="2"/>
</dbReference>
<dbReference type="InterPro" id="IPR001841">
    <property type="entry name" value="Znf_RING"/>
</dbReference>
<dbReference type="CDD" id="cd22583">
    <property type="entry name" value="Rcat_RBR_ARI7-like"/>
    <property type="match status" value="1"/>
</dbReference>
<comment type="caution">
    <text evidence="17">The sequence shown here is derived from an EMBL/GenBank/DDBJ whole genome shotgun (WGS) entry which is preliminary data.</text>
</comment>
<dbReference type="Pfam" id="PF22191">
    <property type="entry name" value="IBR_1"/>
    <property type="match status" value="1"/>
</dbReference>
<dbReference type="OrthoDB" id="10009520at2759"/>
<dbReference type="SUPFAM" id="SSF57850">
    <property type="entry name" value="RING/U-box"/>
    <property type="match status" value="3"/>
</dbReference>
<dbReference type="PROSITE" id="PS51873">
    <property type="entry name" value="TRIAD"/>
    <property type="match status" value="1"/>
</dbReference>